<proteinExistence type="predicted"/>
<evidence type="ECO:0000313" key="1">
    <source>
        <dbReference type="EMBL" id="WVY97270.1"/>
    </source>
</evidence>
<name>A0AAQ3RML1_VIGMU</name>
<reference evidence="1 2" key="1">
    <citation type="journal article" date="2023" name="Life. Sci Alliance">
        <title>Evolutionary insights into 3D genome organization and epigenetic landscape of Vigna mungo.</title>
        <authorList>
            <person name="Junaid A."/>
            <person name="Singh B."/>
            <person name="Bhatia S."/>
        </authorList>
    </citation>
    <scope>NUCLEOTIDE SEQUENCE [LARGE SCALE GENOMIC DNA]</scope>
    <source>
        <strain evidence="1">Urdbean</strain>
    </source>
</reference>
<sequence>MLGLGIIGPVNSPFASKAAIFSEDKVVGCGGYVTTVKKGEVLRPGIKTVLSGSDPAVVWESMGASTRAVTSPFSEITEVIKHADLASSIGHKGISRLLAESLLIS</sequence>
<dbReference type="AlphaFoldDB" id="A0AAQ3RML1"/>
<keyword evidence="2" id="KW-1185">Reference proteome</keyword>
<feature type="non-terminal residue" evidence="1">
    <location>
        <position position="105"/>
    </location>
</feature>
<organism evidence="1 2">
    <name type="scientific">Vigna mungo</name>
    <name type="common">Black gram</name>
    <name type="synonym">Phaseolus mungo</name>
    <dbReference type="NCBI Taxonomy" id="3915"/>
    <lineage>
        <taxon>Eukaryota</taxon>
        <taxon>Viridiplantae</taxon>
        <taxon>Streptophyta</taxon>
        <taxon>Embryophyta</taxon>
        <taxon>Tracheophyta</taxon>
        <taxon>Spermatophyta</taxon>
        <taxon>Magnoliopsida</taxon>
        <taxon>eudicotyledons</taxon>
        <taxon>Gunneridae</taxon>
        <taxon>Pentapetalae</taxon>
        <taxon>rosids</taxon>
        <taxon>fabids</taxon>
        <taxon>Fabales</taxon>
        <taxon>Fabaceae</taxon>
        <taxon>Papilionoideae</taxon>
        <taxon>50 kb inversion clade</taxon>
        <taxon>NPAAA clade</taxon>
        <taxon>indigoferoid/millettioid clade</taxon>
        <taxon>Phaseoleae</taxon>
        <taxon>Vigna</taxon>
    </lineage>
</organism>
<gene>
    <name evidence="1" type="ORF">V8G54_029421</name>
</gene>
<dbReference type="Proteomes" id="UP001374535">
    <property type="component" value="Chromosome 9"/>
</dbReference>
<dbReference type="EMBL" id="CP144692">
    <property type="protein sequence ID" value="WVY97270.1"/>
    <property type="molecule type" value="Genomic_DNA"/>
</dbReference>
<accession>A0AAQ3RML1</accession>
<protein>
    <submittedName>
        <fullName evidence="1">Uncharacterized protein</fullName>
    </submittedName>
</protein>
<evidence type="ECO:0000313" key="2">
    <source>
        <dbReference type="Proteomes" id="UP001374535"/>
    </source>
</evidence>